<keyword evidence="3" id="KW-1185">Reference proteome</keyword>
<organism evidence="2 3">
    <name type="scientific">Opitutus terrae (strain DSM 11246 / JCM 15787 / PB90-1)</name>
    <dbReference type="NCBI Taxonomy" id="452637"/>
    <lineage>
        <taxon>Bacteria</taxon>
        <taxon>Pseudomonadati</taxon>
        <taxon>Verrucomicrobiota</taxon>
        <taxon>Opitutia</taxon>
        <taxon>Opitutales</taxon>
        <taxon>Opitutaceae</taxon>
        <taxon>Opitutus</taxon>
    </lineage>
</organism>
<reference evidence="2 3" key="1">
    <citation type="journal article" date="2011" name="J. Bacteriol.">
        <title>Genome sequence of the verrucomicrobium Opitutus terrae PB90-1, an abundant inhabitant of rice paddy soil ecosystems.</title>
        <authorList>
            <person name="van Passel M.W."/>
            <person name="Kant R."/>
            <person name="Palva A."/>
            <person name="Copeland A."/>
            <person name="Lucas S."/>
            <person name="Lapidus A."/>
            <person name="Glavina del Rio T."/>
            <person name="Pitluck S."/>
            <person name="Goltsman E."/>
            <person name="Clum A."/>
            <person name="Sun H."/>
            <person name="Schmutz J."/>
            <person name="Larimer F.W."/>
            <person name="Land M.L."/>
            <person name="Hauser L."/>
            <person name="Kyrpides N."/>
            <person name="Mikhailova N."/>
            <person name="Richardson P.P."/>
            <person name="Janssen P.H."/>
            <person name="de Vos W.M."/>
            <person name="Smidt H."/>
        </authorList>
    </citation>
    <scope>NUCLEOTIDE SEQUENCE [LARGE SCALE GENOMIC DNA]</scope>
    <source>
        <strain evidence="3">DSM 11246 / JCM 15787 / PB90-1</strain>
    </source>
</reference>
<keyword evidence="1" id="KW-0732">Signal</keyword>
<dbReference type="AlphaFoldDB" id="B1ZTF8"/>
<evidence type="ECO:0000313" key="2">
    <source>
        <dbReference type="EMBL" id="ACB73903.1"/>
    </source>
</evidence>
<dbReference type="eggNOG" id="COG0226">
    <property type="taxonomic scope" value="Bacteria"/>
</dbReference>
<accession>B1ZTF8</accession>
<evidence type="ECO:0000313" key="3">
    <source>
        <dbReference type="Proteomes" id="UP000007013"/>
    </source>
</evidence>
<dbReference type="EMBL" id="CP001032">
    <property type="protein sequence ID" value="ACB73903.1"/>
    <property type="molecule type" value="Genomic_DNA"/>
</dbReference>
<name>B1ZTF8_OPITP</name>
<dbReference type="KEGG" id="ote:Oter_0613"/>
<proteinExistence type="predicted"/>
<gene>
    <name evidence="2" type="ordered locus">Oter_0613</name>
</gene>
<dbReference type="HOGENOM" id="CLU_124904_1_1_0"/>
<dbReference type="Proteomes" id="UP000007013">
    <property type="component" value="Chromosome"/>
</dbReference>
<sequence>MKSFLLRILPVAIAVALGSALHGAPVLAGHSGLNGQSLDAEGAKSVLLGKRVTIGDARVVIVIAKASAAQDAFLQSHVGMNTSQFQNHWRRLFMTGGGSAPKIVETEADACKAAAETPGAVVVADAAAATGLAVLAN</sequence>
<protein>
    <submittedName>
        <fullName evidence="2">Conserved hypothetical secreted protein</fullName>
    </submittedName>
</protein>
<feature type="chain" id="PRO_5002774548" evidence="1">
    <location>
        <begin position="29"/>
        <end position="137"/>
    </location>
</feature>
<dbReference type="STRING" id="452637.Oter_0613"/>
<evidence type="ECO:0000256" key="1">
    <source>
        <dbReference type="SAM" id="SignalP"/>
    </source>
</evidence>
<dbReference type="RefSeq" id="WP_012373441.1">
    <property type="nucleotide sequence ID" value="NC_010571.1"/>
</dbReference>
<dbReference type="OrthoDB" id="196364at2"/>
<feature type="signal peptide" evidence="1">
    <location>
        <begin position="1"/>
        <end position="28"/>
    </location>
</feature>